<dbReference type="InterPro" id="IPR006121">
    <property type="entry name" value="HMA_dom"/>
</dbReference>
<evidence type="ECO:0000313" key="4">
    <source>
        <dbReference type="EMBL" id="PTX02603.1"/>
    </source>
</evidence>
<dbReference type="KEGG" id="clk:CGC53_10985"/>
<dbReference type="EMBL" id="CP022384">
    <property type="protein sequence ID" value="ATA82830.1"/>
    <property type="molecule type" value="Genomic_DNA"/>
</dbReference>
<dbReference type="Proteomes" id="UP000243985">
    <property type="component" value="Unassembled WGS sequence"/>
</dbReference>
<dbReference type="PROSITE" id="PS50846">
    <property type="entry name" value="HMA_2"/>
    <property type="match status" value="1"/>
</dbReference>
<dbReference type="GO" id="GO:0046872">
    <property type="term" value="F:metal ion binding"/>
    <property type="evidence" value="ECO:0007669"/>
    <property type="project" value="InterPro"/>
</dbReference>
<dbReference type="RefSeq" id="WP_009392923.1">
    <property type="nucleotide sequence ID" value="NZ_CAJZEI010000109.1"/>
</dbReference>
<reference evidence="3" key="1">
    <citation type="journal article" date="2017" name="Genome Announc.">
        <title>Twelve Complete Reference Genomes of Clinical Isolates in the Capnocytophaga Genus.</title>
        <authorList>
            <person name="Villarma A."/>
            <person name="Gulvik C.A."/>
            <person name="Rowe L.A."/>
            <person name="Sheth M."/>
            <person name="Juieng P."/>
            <person name="Nicholson A.C."/>
            <person name="Loparev V.N."/>
            <person name="McQuiston J.R."/>
        </authorList>
    </citation>
    <scope>NUCLEOTIDE SEQUENCE</scope>
    <source>
        <strain evidence="3">H6253</strain>
    </source>
</reference>
<dbReference type="EMBL" id="QBKG01000017">
    <property type="protein sequence ID" value="PTX02603.1"/>
    <property type="molecule type" value="Genomic_DNA"/>
</dbReference>
<evidence type="ECO:0000313" key="5">
    <source>
        <dbReference type="Proteomes" id="UP000217276"/>
    </source>
</evidence>
<sequence length="116" mass="12997">MKTRILLWVVLSFLGLATVNAQQAPNKSKKVTFAVGGNCEQCKARIEKAAYKVKGVKSANWDIKSGNMTLIFDERKCSEEDVQKAIAKVGHDAGKERADDEVYNKLHHCCLYERLP</sequence>
<organism evidence="3 5">
    <name type="scientific">Capnocytophaga leadbetteri</name>
    <dbReference type="NCBI Taxonomy" id="327575"/>
    <lineage>
        <taxon>Bacteria</taxon>
        <taxon>Pseudomonadati</taxon>
        <taxon>Bacteroidota</taxon>
        <taxon>Flavobacteriia</taxon>
        <taxon>Flavobacteriales</taxon>
        <taxon>Flavobacteriaceae</taxon>
        <taxon>Capnocytophaga</taxon>
    </lineage>
</organism>
<dbReference type="GeneID" id="84581437"/>
<dbReference type="CDD" id="cd00371">
    <property type="entry name" value="HMA"/>
    <property type="match status" value="1"/>
</dbReference>
<feature type="domain" description="HMA" evidence="2">
    <location>
        <begin position="28"/>
        <end position="94"/>
    </location>
</feature>
<dbReference type="Proteomes" id="UP000217276">
    <property type="component" value="Chromosome"/>
</dbReference>
<evidence type="ECO:0000256" key="1">
    <source>
        <dbReference type="SAM" id="SignalP"/>
    </source>
</evidence>
<gene>
    <name evidence="4" type="ORF">C8P65_11724</name>
    <name evidence="3" type="ORF">CGC53_10985</name>
</gene>
<feature type="chain" id="PRO_5044570539" evidence="1">
    <location>
        <begin position="22"/>
        <end position="116"/>
    </location>
</feature>
<keyword evidence="5" id="KW-1185">Reference proteome</keyword>
<dbReference type="Gene3D" id="3.30.70.100">
    <property type="match status" value="1"/>
</dbReference>
<accession>A0A250FCI5</accession>
<dbReference type="InterPro" id="IPR036163">
    <property type="entry name" value="HMA_dom_sf"/>
</dbReference>
<evidence type="ECO:0000313" key="6">
    <source>
        <dbReference type="Proteomes" id="UP000243985"/>
    </source>
</evidence>
<reference evidence="5" key="2">
    <citation type="submission" date="2017-06" db="EMBL/GenBank/DDBJ databases">
        <title>Capnocytophaga spp. assemblies.</title>
        <authorList>
            <person name="Gulvik C.A."/>
        </authorList>
    </citation>
    <scope>NUCLEOTIDE SEQUENCE [LARGE SCALE GENOMIC DNA]</scope>
    <source>
        <strain evidence="5">H6253</strain>
    </source>
</reference>
<dbReference type="SUPFAM" id="SSF55008">
    <property type="entry name" value="HMA, heavy metal-associated domain"/>
    <property type="match status" value="1"/>
</dbReference>
<keyword evidence="1" id="KW-0732">Signal</keyword>
<dbReference type="Pfam" id="PF00403">
    <property type="entry name" value="HMA"/>
    <property type="match status" value="1"/>
</dbReference>
<evidence type="ECO:0000313" key="3">
    <source>
        <dbReference type="EMBL" id="ATA82830.1"/>
    </source>
</evidence>
<name>A0A250FCI5_9FLAO</name>
<protein>
    <submittedName>
        <fullName evidence="3 4">Copper chaperone</fullName>
    </submittedName>
</protein>
<reference evidence="4 6" key="3">
    <citation type="submission" date="2018-04" db="EMBL/GenBank/DDBJ databases">
        <title>Genomic Encyclopedia of Archaeal and Bacterial Type Strains, Phase II (KMG-II): from individual species to whole genera.</title>
        <authorList>
            <person name="Goeker M."/>
        </authorList>
    </citation>
    <scope>NUCLEOTIDE SEQUENCE [LARGE SCALE GENOMIC DNA]</scope>
    <source>
        <strain evidence="4 6">DSM 22902</strain>
    </source>
</reference>
<evidence type="ECO:0000259" key="2">
    <source>
        <dbReference type="PROSITE" id="PS50846"/>
    </source>
</evidence>
<feature type="signal peptide" evidence="1">
    <location>
        <begin position="1"/>
        <end position="21"/>
    </location>
</feature>
<proteinExistence type="predicted"/>
<dbReference type="AlphaFoldDB" id="A0A250FCI5"/>